<dbReference type="Pfam" id="PF00890">
    <property type="entry name" value="FAD_binding_2"/>
    <property type="match status" value="1"/>
</dbReference>
<dbReference type="Gene3D" id="3.90.700.10">
    <property type="entry name" value="Succinate dehydrogenase/fumarate reductase flavoprotein, catalytic domain"/>
    <property type="match status" value="1"/>
</dbReference>
<sequence length="368" mass="39761">MGRSLVGQLLSICRDNGSIDIYTETELVGLWHEDGAVVGVSLKKGKETFKVRALRGVLLATGDLDECLGVSDIEFPSGGNEDDTTNDPQDSIGHVVALCQSMGAEACVAREVRGIPTMKGLRTGRTTPAIFEISKPFSIVVDNQGNRFFAESKPHGDAARSMRARAEARLAQDARAWLVLDQNYRKRYTLGGTHRWTDITKALSEGILLEAETIGALADKMGIARQALESTIRRWNEIGDDDYQRFMGDPRVAPNSCMGAIERAPFYAVRISTSDGGRKKRLLTDEHGRVLQSDGRAIPGLYAAGDTSACVLRATSLGAGGTLASTMVFAYTAVQHMSSQSHSSPTVSIQGPLDEKIIDGSEPERSQD</sequence>
<dbReference type="PANTHER" id="PTHR43400">
    <property type="entry name" value="FUMARATE REDUCTASE"/>
    <property type="match status" value="1"/>
</dbReference>
<dbReference type="InterPro" id="IPR036188">
    <property type="entry name" value="FAD/NAD-bd_sf"/>
</dbReference>
<comment type="caution">
    <text evidence="7">The sequence shown here is derived from an EMBL/GenBank/DDBJ whole genome shotgun (WGS) entry which is preliminary data.</text>
</comment>
<evidence type="ECO:0000313" key="7">
    <source>
        <dbReference type="EMBL" id="KAJ4176554.1"/>
    </source>
</evidence>
<evidence type="ECO:0000256" key="3">
    <source>
        <dbReference type="ARBA" id="ARBA00022827"/>
    </source>
</evidence>
<dbReference type="Gene3D" id="3.50.50.60">
    <property type="entry name" value="FAD/NAD(P)-binding domain"/>
    <property type="match status" value="2"/>
</dbReference>
<keyword evidence="8" id="KW-1185">Reference proteome</keyword>
<evidence type="ECO:0000256" key="4">
    <source>
        <dbReference type="ARBA" id="ARBA00023002"/>
    </source>
</evidence>
<keyword evidence="2" id="KW-0285">Flavoprotein</keyword>
<organism evidence="7 8">
    <name type="scientific">Fusarium falciforme</name>
    <dbReference type="NCBI Taxonomy" id="195108"/>
    <lineage>
        <taxon>Eukaryota</taxon>
        <taxon>Fungi</taxon>
        <taxon>Dikarya</taxon>
        <taxon>Ascomycota</taxon>
        <taxon>Pezizomycotina</taxon>
        <taxon>Sordariomycetes</taxon>
        <taxon>Hypocreomycetidae</taxon>
        <taxon>Hypocreales</taxon>
        <taxon>Nectriaceae</taxon>
        <taxon>Fusarium</taxon>
        <taxon>Fusarium solani species complex</taxon>
    </lineage>
</organism>
<evidence type="ECO:0000256" key="5">
    <source>
        <dbReference type="SAM" id="MobiDB-lite"/>
    </source>
</evidence>
<dbReference type="InterPro" id="IPR003953">
    <property type="entry name" value="FAD-dep_OxRdtase_2_FAD-bd"/>
</dbReference>
<dbReference type="EMBL" id="JAOQAV010000176">
    <property type="protein sequence ID" value="KAJ4176554.1"/>
    <property type="molecule type" value="Genomic_DNA"/>
</dbReference>
<evidence type="ECO:0000256" key="2">
    <source>
        <dbReference type="ARBA" id="ARBA00022630"/>
    </source>
</evidence>
<feature type="compositionally biased region" description="Basic and acidic residues" evidence="5">
    <location>
        <begin position="353"/>
        <end position="368"/>
    </location>
</feature>
<dbReference type="InterPro" id="IPR050315">
    <property type="entry name" value="FAD-oxidoreductase_2"/>
</dbReference>
<dbReference type="GO" id="GO:0016491">
    <property type="term" value="F:oxidoreductase activity"/>
    <property type="evidence" value="ECO:0007669"/>
    <property type="project" value="UniProtKB-KW"/>
</dbReference>
<feature type="compositionally biased region" description="Polar residues" evidence="5">
    <location>
        <begin position="340"/>
        <end position="349"/>
    </location>
</feature>
<gene>
    <name evidence="7" type="ORF">NW755_014345</name>
</gene>
<dbReference type="InterPro" id="IPR027477">
    <property type="entry name" value="Succ_DH/fumarate_Rdtase_cat_sf"/>
</dbReference>
<feature type="domain" description="FAD-dependent oxidoreductase 2 FAD-binding" evidence="6">
    <location>
        <begin position="2"/>
        <end position="321"/>
    </location>
</feature>
<accession>A0A9W8QUB1</accession>
<keyword evidence="3" id="KW-0274">FAD</keyword>
<dbReference type="SUPFAM" id="SSF51905">
    <property type="entry name" value="FAD/NAD(P)-binding domain"/>
    <property type="match status" value="1"/>
</dbReference>
<protein>
    <recommendedName>
        <fullName evidence="6">FAD-dependent oxidoreductase 2 FAD-binding domain-containing protein</fullName>
    </recommendedName>
</protein>
<evidence type="ECO:0000259" key="6">
    <source>
        <dbReference type="Pfam" id="PF00890"/>
    </source>
</evidence>
<dbReference type="Proteomes" id="UP001152087">
    <property type="component" value="Unassembled WGS sequence"/>
</dbReference>
<evidence type="ECO:0000256" key="1">
    <source>
        <dbReference type="ARBA" id="ARBA00001974"/>
    </source>
</evidence>
<reference evidence="7" key="1">
    <citation type="submission" date="2022-09" db="EMBL/GenBank/DDBJ databases">
        <title>Fusarium specimens isolated from Avocado Roots.</title>
        <authorList>
            <person name="Stajich J."/>
            <person name="Roper C."/>
            <person name="Heimlech-Rivalta G."/>
        </authorList>
    </citation>
    <scope>NUCLEOTIDE SEQUENCE</scope>
    <source>
        <strain evidence="7">A02</strain>
    </source>
</reference>
<keyword evidence="4" id="KW-0560">Oxidoreductase</keyword>
<feature type="region of interest" description="Disordered" evidence="5">
    <location>
        <begin position="340"/>
        <end position="368"/>
    </location>
</feature>
<comment type="cofactor">
    <cofactor evidence="1">
        <name>FAD</name>
        <dbReference type="ChEBI" id="CHEBI:57692"/>
    </cofactor>
</comment>
<dbReference type="GO" id="GO:0008202">
    <property type="term" value="P:steroid metabolic process"/>
    <property type="evidence" value="ECO:0007669"/>
    <property type="project" value="UniProtKB-ARBA"/>
</dbReference>
<dbReference type="AlphaFoldDB" id="A0A9W8QUB1"/>
<name>A0A9W8QUB1_9HYPO</name>
<dbReference type="SUPFAM" id="SSF56425">
    <property type="entry name" value="Succinate dehydrogenase/fumarate reductase flavoprotein, catalytic domain"/>
    <property type="match status" value="1"/>
</dbReference>
<evidence type="ECO:0000313" key="8">
    <source>
        <dbReference type="Proteomes" id="UP001152087"/>
    </source>
</evidence>
<dbReference type="PANTHER" id="PTHR43400:SF10">
    <property type="entry name" value="3-OXOSTEROID 1-DEHYDROGENASE"/>
    <property type="match status" value="1"/>
</dbReference>
<proteinExistence type="predicted"/>